<dbReference type="NCBIfam" id="TIGR03373">
    <property type="entry name" value="VI_minor_4"/>
    <property type="match status" value="1"/>
</dbReference>
<gene>
    <name evidence="1" type="ORF">A0U92_00595</name>
</gene>
<dbReference type="Gene3D" id="3.40.1730.10">
    <property type="entry name" value="pa0076 domain"/>
    <property type="match status" value="1"/>
</dbReference>
<evidence type="ECO:0000313" key="2">
    <source>
        <dbReference type="Proteomes" id="UP000188937"/>
    </source>
</evidence>
<sequence>MAGMTGQFGFYGKLPVRGDFVRRGLSEGVVSGWHEWICRNFAYARTAVASEWEKGWLVAPVWRFSLPSGQLTDMAVSGLVMPSVDKVGRYFPFLVCVEGEAVIPQNDMVWDEVELFCREALMYDQDPEVLLARIQTLVPSAGEIPSDGMWFTEGNDSIPAQTLVCPGLPEQEAFVKLFWA</sequence>
<organism evidence="1 2">
    <name type="scientific">Acetobacter aceti</name>
    <dbReference type="NCBI Taxonomy" id="435"/>
    <lineage>
        <taxon>Bacteria</taxon>
        <taxon>Pseudomonadati</taxon>
        <taxon>Pseudomonadota</taxon>
        <taxon>Alphaproteobacteria</taxon>
        <taxon>Acetobacterales</taxon>
        <taxon>Acetobacteraceae</taxon>
        <taxon>Acetobacter</taxon>
        <taxon>Acetobacter subgen. Acetobacter</taxon>
    </lineage>
</organism>
<dbReference type="AlphaFoldDB" id="A0A1U9KCG2"/>
<dbReference type="PIRSF" id="PIRSF029287">
    <property type="entry name" value="UCP029287"/>
    <property type="match status" value="1"/>
</dbReference>
<dbReference type="Proteomes" id="UP000188937">
    <property type="component" value="Chromosome"/>
</dbReference>
<proteinExistence type="predicted"/>
<dbReference type="KEGG" id="aace:A0U92_00595"/>
<keyword evidence="2" id="KW-1185">Reference proteome</keyword>
<dbReference type="InterPro" id="IPR038225">
    <property type="entry name" value="TagF_sf"/>
</dbReference>
<reference evidence="1 2" key="1">
    <citation type="submission" date="2016-03" db="EMBL/GenBank/DDBJ databases">
        <title>Acetic acid bacteria sequencing.</title>
        <authorList>
            <person name="Brandt J."/>
            <person name="Jakob F."/>
            <person name="Vogel R.F."/>
        </authorList>
    </citation>
    <scope>NUCLEOTIDE SEQUENCE [LARGE SCALE GENOMIC DNA]</scope>
    <source>
        <strain evidence="1 2">TMW2.1153</strain>
    </source>
</reference>
<dbReference type="STRING" id="435.A0U92_00595"/>
<protein>
    <recommendedName>
        <fullName evidence="3">Type VI secretion-associated protein</fullName>
    </recommendedName>
</protein>
<dbReference type="InterPro" id="IPR017748">
    <property type="entry name" value="TagF"/>
</dbReference>
<evidence type="ECO:0008006" key="3">
    <source>
        <dbReference type="Google" id="ProtNLM"/>
    </source>
</evidence>
<dbReference type="EMBL" id="CP014692">
    <property type="protein sequence ID" value="AQS83503.1"/>
    <property type="molecule type" value="Genomic_DNA"/>
</dbReference>
<name>A0A1U9KCG2_ACEAC</name>
<dbReference type="Pfam" id="PF09867">
    <property type="entry name" value="TagF_N"/>
    <property type="match status" value="1"/>
</dbReference>
<accession>A0A1U9KCG2</accession>
<dbReference type="OrthoDB" id="9801841at2"/>
<evidence type="ECO:0000313" key="1">
    <source>
        <dbReference type="EMBL" id="AQS83503.1"/>
    </source>
</evidence>